<dbReference type="Pfam" id="PF00230">
    <property type="entry name" value="MIP"/>
    <property type="match status" value="1"/>
</dbReference>
<dbReference type="AlphaFoldDB" id="A0AAV0L691"/>
<accession>A0AAV0L691</accession>
<comment type="caution">
    <text evidence="7">The sequence shown here is derived from an EMBL/GenBank/DDBJ whole genome shotgun (WGS) entry which is preliminary data.</text>
</comment>
<feature type="transmembrane region" description="Helical" evidence="6">
    <location>
        <begin position="47"/>
        <end position="64"/>
    </location>
</feature>
<comment type="subcellular location">
    <subcellularLocation>
        <location evidence="1">Membrane</location>
        <topology evidence="1">Multi-pass membrane protein</topology>
    </subcellularLocation>
</comment>
<keyword evidence="2 5" id="KW-0812">Transmembrane</keyword>
<dbReference type="GO" id="GO:0016020">
    <property type="term" value="C:membrane"/>
    <property type="evidence" value="ECO:0007669"/>
    <property type="project" value="UniProtKB-SubCell"/>
</dbReference>
<name>A0AAV0L691_9ROSI</name>
<evidence type="ECO:0000313" key="8">
    <source>
        <dbReference type="Proteomes" id="UP001154282"/>
    </source>
</evidence>
<feature type="transmembrane region" description="Helical" evidence="6">
    <location>
        <begin position="12"/>
        <end position="35"/>
    </location>
</feature>
<keyword evidence="5" id="KW-0813">Transport</keyword>
<keyword evidence="3 6" id="KW-1133">Transmembrane helix</keyword>
<gene>
    <name evidence="7" type="ORF">LITE_LOCUS22123</name>
</gene>
<sequence>MVRPPSSTRLSIIALGTGGIKPFVSSFGADHFYMVAAWQRFDERGRVWALWAVLTATAGIRFALGRAATLWRSMAVMCAFSVAVQVAAGLVFGVVPFVSKSASKVICGAGVVKGFKGKQPFQLLGGDANSVAGGYTKGDGLGAEIVGTFVLVYTVFSAADAKRSARDSHVPIIN</sequence>
<dbReference type="PRINTS" id="PR00783">
    <property type="entry name" value="MINTRINSICP"/>
</dbReference>
<evidence type="ECO:0000256" key="6">
    <source>
        <dbReference type="SAM" id="Phobius"/>
    </source>
</evidence>
<proteinExistence type="inferred from homology"/>
<keyword evidence="4 6" id="KW-0472">Membrane</keyword>
<evidence type="ECO:0000256" key="4">
    <source>
        <dbReference type="ARBA" id="ARBA00023136"/>
    </source>
</evidence>
<reference evidence="7" key="1">
    <citation type="submission" date="2022-08" db="EMBL/GenBank/DDBJ databases">
        <authorList>
            <person name="Gutierrez-Valencia J."/>
        </authorList>
    </citation>
    <scope>NUCLEOTIDE SEQUENCE</scope>
</reference>
<evidence type="ECO:0000256" key="1">
    <source>
        <dbReference type="ARBA" id="ARBA00004141"/>
    </source>
</evidence>
<feature type="transmembrane region" description="Helical" evidence="6">
    <location>
        <begin position="76"/>
        <end position="98"/>
    </location>
</feature>
<organism evidence="7 8">
    <name type="scientific">Linum tenue</name>
    <dbReference type="NCBI Taxonomy" id="586396"/>
    <lineage>
        <taxon>Eukaryota</taxon>
        <taxon>Viridiplantae</taxon>
        <taxon>Streptophyta</taxon>
        <taxon>Embryophyta</taxon>
        <taxon>Tracheophyta</taxon>
        <taxon>Spermatophyta</taxon>
        <taxon>Magnoliopsida</taxon>
        <taxon>eudicotyledons</taxon>
        <taxon>Gunneridae</taxon>
        <taxon>Pentapetalae</taxon>
        <taxon>rosids</taxon>
        <taxon>fabids</taxon>
        <taxon>Malpighiales</taxon>
        <taxon>Linaceae</taxon>
        <taxon>Linum</taxon>
    </lineage>
</organism>
<dbReference type="SUPFAM" id="SSF81338">
    <property type="entry name" value="Aquaporin-like"/>
    <property type="match status" value="1"/>
</dbReference>
<dbReference type="GO" id="GO:0015267">
    <property type="term" value="F:channel activity"/>
    <property type="evidence" value="ECO:0007669"/>
    <property type="project" value="InterPro"/>
</dbReference>
<evidence type="ECO:0000256" key="5">
    <source>
        <dbReference type="RuleBase" id="RU000477"/>
    </source>
</evidence>
<evidence type="ECO:0000313" key="7">
    <source>
        <dbReference type="EMBL" id="CAI0429422.1"/>
    </source>
</evidence>
<keyword evidence="8" id="KW-1185">Reference proteome</keyword>
<dbReference type="InterPro" id="IPR034294">
    <property type="entry name" value="Aquaporin_transptr"/>
</dbReference>
<evidence type="ECO:0000256" key="2">
    <source>
        <dbReference type="ARBA" id="ARBA00022692"/>
    </source>
</evidence>
<protein>
    <submittedName>
        <fullName evidence="7">Uncharacterized protein</fullName>
    </submittedName>
</protein>
<dbReference type="InterPro" id="IPR000425">
    <property type="entry name" value="MIP"/>
</dbReference>
<evidence type="ECO:0000256" key="3">
    <source>
        <dbReference type="ARBA" id="ARBA00022989"/>
    </source>
</evidence>
<dbReference type="PANTHER" id="PTHR45687">
    <property type="entry name" value="AQUAPORIN OR AQUAGLYCEROPORIN RELATED"/>
    <property type="match status" value="1"/>
</dbReference>
<dbReference type="InterPro" id="IPR023271">
    <property type="entry name" value="Aquaporin-like"/>
</dbReference>
<dbReference type="Gene3D" id="1.20.1080.10">
    <property type="entry name" value="Glycerol uptake facilitator protein"/>
    <property type="match status" value="1"/>
</dbReference>
<comment type="similarity">
    <text evidence="5">Belongs to the MIP/aquaporin (TC 1.A.8) family.</text>
</comment>
<dbReference type="Proteomes" id="UP001154282">
    <property type="component" value="Unassembled WGS sequence"/>
</dbReference>
<dbReference type="EMBL" id="CAMGYJ010000006">
    <property type="protein sequence ID" value="CAI0429422.1"/>
    <property type="molecule type" value="Genomic_DNA"/>
</dbReference>